<evidence type="ECO:0000313" key="4">
    <source>
        <dbReference type="Proteomes" id="UP000001933"/>
    </source>
</evidence>
<protein>
    <submittedName>
        <fullName evidence="3">Cytidine deaminase</fullName>
        <ecNumber evidence="3">3.5.4.5</ecNumber>
    </submittedName>
</protein>
<dbReference type="GO" id="GO:0055086">
    <property type="term" value="P:nucleobase-containing small molecule metabolic process"/>
    <property type="evidence" value="ECO:0007669"/>
    <property type="project" value="UniProtKB-ARBA"/>
</dbReference>
<accession>Q2LPJ4</accession>
<dbReference type="InterPro" id="IPR016193">
    <property type="entry name" value="Cytidine_deaminase-like"/>
</dbReference>
<name>Q2LPJ4_SYNAS</name>
<dbReference type="AlphaFoldDB" id="Q2LPJ4"/>
<dbReference type="EC" id="3.5.4.5" evidence="3"/>
<dbReference type="InParanoid" id="Q2LPJ4"/>
<dbReference type="STRING" id="56780.SYN_03352"/>
<dbReference type="OrthoDB" id="9795347at2"/>
<dbReference type="GO" id="GO:0005829">
    <property type="term" value="C:cytosol"/>
    <property type="evidence" value="ECO:0007669"/>
    <property type="project" value="TreeGrafter"/>
</dbReference>
<keyword evidence="4" id="KW-1185">Reference proteome</keyword>
<dbReference type="PANTHER" id="PTHR11644">
    <property type="entry name" value="CYTIDINE DEAMINASE"/>
    <property type="match status" value="1"/>
</dbReference>
<dbReference type="CDD" id="cd01283">
    <property type="entry name" value="cytidine_deaminase"/>
    <property type="match status" value="1"/>
</dbReference>
<gene>
    <name evidence="3" type="ORF">SYN_03352</name>
</gene>
<dbReference type="HOGENOM" id="CLU_097262_4_0_7"/>
<organism evidence="3 4">
    <name type="scientific">Syntrophus aciditrophicus (strain SB)</name>
    <dbReference type="NCBI Taxonomy" id="56780"/>
    <lineage>
        <taxon>Bacteria</taxon>
        <taxon>Pseudomonadati</taxon>
        <taxon>Thermodesulfobacteriota</taxon>
        <taxon>Syntrophia</taxon>
        <taxon>Syntrophales</taxon>
        <taxon>Syntrophaceae</taxon>
        <taxon>Syntrophus</taxon>
    </lineage>
</organism>
<evidence type="ECO:0000313" key="3">
    <source>
        <dbReference type="EMBL" id="ABC76359.1"/>
    </source>
</evidence>
<dbReference type="GO" id="GO:0008270">
    <property type="term" value="F:zinc ion binding"/>
    <property type="evidence" value="ECO:0007669"/>
    <property type="project" value="TreeGrafter"/>
</dbReference>
<dbReference type="Pfam" id="PF00383">
    <property type="entry name" value="dCMP_cyt_deam_1"/>
    <property type="match status" value="1"/>
</dbReference>
<dbReference type="eggNOG" id="COG0295">
    <property type="taxonomic scope" value="Bacteria"/>
</dbReference>
<dbReference type="Proteomes" id="UP000001933">
    <property type="component" value="Chromosome"/>
</dbReference>
<sequence>MKSKLIAEASKVIGPFQFDTYPTNYAGKVGAALITDRGNIYTGISVNLACNVGSCAEHAAIVDMLKMRETKIAMIVSVYEGGKIIVPCGRCREMIIQIDSQNKNTLVIVDTEKTIPLSELLPCPWYFEQNEDKHI</sequence>
<dbReference type="EMBL" id="CP000252">
    <property type="protein sequence ID" value="ABC76359.1"/>
    <property type="molecule type" value="Genomic_DNA"/>
</dbReference>
<dbReference type="SUPFAM" id="SSF53927">
    <property type="entry name" value="Cytidine deaminase-like"/>
    <property type="match status" value="1"/>
</dbReference>
<reference evidence="3 4" key="1">
    <citation type="journal article" date="2007" name="Proc. Natl. Acad. Sci. U.S.A.">
        <title>The genome of Syntrophus aciditrophicus: life at the thermodynamic limit of microbial growth.</title>
        <authorList>
            <person name="McInerney M.J."/>
            <person name="Rohlin L."/>
            <person name="Mouttaki H."/>
            <person name="Kim U."/>
            <person name="Krupp R.S."/>
            <person name="Rios-Hernandez L."/>
            <person name="Sieber J."/>
            <person name="Struchtemeyer C.G."/>
            <person name="Bhattacharyya A."/>
            <person name="Campbell J.W."/>
            <person name="Gunsalus R.P."/>
        </authorList>
    </citation>
    <scope>NUCLEOTIDE SEQUENCE [LARGE SCALE GENOMIC DNA]</scope>
    <source>
        <strain evidence="3 4">SB</strain>
    </source>
</reference>
<dbReference type="Gene3D" id="3.40.140.10">
    <property type="entry name" value="Cytidine Deaminase, domain 2"/>
    <property type="match status" value="1"/>
</dbReference>
<feature type="domain" description="CMP/dCMP-type deaminase" evidence="2">
    <location>
        <begin position="1"/>
        <end position="128"/>
    </location>
</feature>
<comment type="similarity">
    <text evidence="1">Belongs to the cytidine and deoxycytidylate deaminase family.</text>
</comment>
<keyword evidence="3" id="KW-0378">Hydrolase</keyword>
<proteinExistence type="inferred from homology"/>
<dbReference type="RefSeq" id="WP_011416393.1">
    <property type="nucleotide sequence ID" value="NC_007759.1"/>
</dbReference>
<dbReference type="PANTHER" id="PTHR11644:SF2">
    <property type="entry name" value="CYTIDINE DEAMINASE"/>
    <property type="match status" value="1"/>
</dbReference>
<dbReference type="InterPro" id="IPR002125">
    <property type="entry name" value="CMP_dCMP_dom"/>
</dbReference>
<dbReference type="InterPro" id="IPR050202">
    <property type="entry name" value="Cyt/Deoxycyt_deaminase"/>
</dbReference>
<dbReference type="GO" id="GO:0004126">
    <property type="term" value="F:cytidine deaminase activity"/>
    <property type="evidence" value="ECO:0007669"/>
    <property type="project" value="UniProtKB-EC"/>
</dbReference>
<evidence type="ECO:0000259" key="2">
    <source>
        <dbReference type="PROSITE" id="PS51747"/>
    </source>
</evidence>
<dbReference type="GO" id="GO:0072527">
    <property type="term" value="P:pyrimidine-containing compound metabolic process"/>
    <property type="evidence" value="ECO:0007669"/>
    <property type="project" value="UniProtKB-ARBA"/>
</dbReference>
<evidence type="ECO:0000256" key="1">
    <source>
        <dbReference type="ARBA" id="ARBA00006576"/>
    </source>
</evidence>
<dbReference type="KEGG" id="sat:SYN_03352"/>
<dbReference type="PROSITE" id="PS51747">
    <property type="entry name" value="CYT_DCMP_DEAMINASES_2"/>
    <property type="match status" value="1"/>
</dbReference>